<organism evidence="1 2">
    <name type="scientific">Stylosanthes scabra</name>
    <dbReference type="NCBI Taxonomy" id="79078"/>
    <lineage>
        <taxon>Eukaryota</taxon>
        <taxon>Viridiplantae</taxon>
        <taxon>Streptophyta</taxon>
        <taxon>Embryophyta</taxon>
        <taxon>Tracheophyta</taxon>
        <taxon>Spermatophyta</taxon>
        <taxon>Magnoliopsida</taxon>
        <taxon>eudicotyledons</taxon>
        <taxon>Gunneridae</taxon>
        <taxon>Pentapetalae</taxon>
        <taxon>rosids</taxon>
        <taxon>fabids</taxon>
        <taxon>Fabales</taxon>
        <taxon>Fabaceae</taxon>
        <taxon>Papilionoideae</taxon>
        <taxon>50 kb inversion clade</taxon>
        <taxon>dalbergioids sensu lato</taxon>
        <taxon>Dalbergieae</taxon>
        <taxon>Pterocarpus clade</taxon>
        <taxon>Stylosanthes</taxon>
    </lineage>
</organism>
<protein>
    <submittedName>
        <fullName evidence="1">Uncharacterized protein</fullName>
    </submittedName>
</protein>
<dbReference type="EMBL" id="JASCZI010120913">
    <property type="protein sequence ID" value="MED6157518.1"/>
    <property type="molecule type" value="Genomic_DNA"/>
</dbReference>
<sequence>MEASFELPCTISFVELKRRLRRGIEAQIQKKVTSILYRQPVLLFGGLQQFQAVPVTDEAKMYEIFSMYEQNQAQASILELYVYFDKLAGEKGKDMELEEYSSESEEEFEANYEIAVNVNEVRFDNPMALKKRLSFMCSQKAADGESQDDRLIK</sequence>
<evidence type="ECO:0000313" key="2">
    <source>
        <dbReference type="Proteomes" id="UP001341840"/>
    </source>
</evidence>
<keyword evidence="2" id="KW-1185">Reference proteome</keyword>
<proteinExistence type="predicted"/>
<gene>
    <name evidence="1" type="ORF">PIB30_023904</name>
</gene>
<reference evidence="1 2" key="1">
    <citation type="journal article" date="2023" name="Plants (Basel)">
        <title>Bridging the Gap: Combining Genomics and Transcriptomics Approaches to Understand Stylosanthes scabra, an Orphan Legume from the Brazilian Caatinga.</title>
        <authorList>
            <person name="Ferreira-Neto J.R.C."/>
            <person name="da Silva M.D."/>
            <person name="Binneck E."/>
            <person name="de Melo N.F."/>
            <person name="da Silva R.H."/>
            <person name="de Melo A.L.T.M."/>
            <person name="Pandolfi V."/>
            <person name="Bustamante F.O."/>
            <person name="Brasileiro-Vidal A.C."/>
            <person name="Benko-Iseppon A.M."/>
        </authorList>
    </citation>
    <scope>NUCLEOTIDE SEQUENCE [LARGE SCALE GENOMIC DNA]</scope>
    <source>
        <tissue evidence="1">Leaves</tissue>
    </source>
</reference>
<accession>A0ABU6UCX6</accession>
<name>A0ABU6UCX6_9FABA</name>
<dbReference type="Proteomes" id="UP001341840">
    <property type="component" value="Unassembled WGS sequence"/>
</dbReference>
<evidence type="ECO:0000313" key="1">
    <source>
        <dbReference type="EMBL" id="MED6157518.1"/>
    </source>
</evidence>
<comment type="caution">
    <text evidence="1">The sequence shown here is derived from an EMBL/GenBank/DDBJ whole genome shotgun (WGS) entry which is preliminary data.</text>
</comment>